<protein>
    <submittedName>
        <fullName evidence="1">Uncharacterized protein</fullName>
    </submittedName>
</protein>
<keyword evidence="2" id="KW-1185">Reference proteome</keyword>
<gene>
    <name evidence="1" type="ORF">TVAG_334630</name>
</gene>
<proteinExistence type="predicted"/>
<evidence type="ECO:0000313" key="2">
    <source>
        <dbReference type="Proteomes" id="UP000001542"/>
    </source>
</evidence>
<reference evidence="1" key="2">
    <citation type="journal article" date="2007" name="Science">
        <title>Draft genome sequence of the sexually transmitted pathogen Trichomonas vaginalis.</title>
        <authorList>
            <person name="Carlton J.M."/>
            <person name="Hirt R.P."/>
            <person name="Silva J.C."/>
            <person name="Delcher A.L."/>
            <person name="Schatz M."/>
            <person name="Zhao Q."/>
            <person name="Wortman J.R."/>
            <person name="Bidwell S.L."/>
            <person name="Alsmark U.C.M."/>
            <person name="Besteiro S."/>
            <person name="Sicheritz-Ponten T."/>
            <person name="Noel C.J."/>
            <person name="Dacks J.B."/>
            <person name="Foster P.G."/>
            <person name="Simillion C."/>
            <person name="Van de Peer Y."/>
            <person name="Miranda-Saavedra D."/>
            <person name="Barton G.J."/>
            <person name="Westrop G.D."/>
            <person name="Mueller S."/>
            <person name="Dessi D."/>
            <person name="Fiori P.L."/>
            <person name="Ren Q."/>
            <person name="Paulsen I."/>
            <person name="Zhang H."/>
            <person name="Bastida-Corcuera F.D."/>
            <person name="Simoes-Barbosa A."/>
            <person name="Brown M.T."/>
            <person name="Hayes R.D."/>
            <person name="Mukherjee M."/>
            <person name="Okumura C.Y."/>
            <person name="Schneider R."/>
            <person name="Smith A.J."/>
            <person name="Vanacova S."/>
            <person name="Villalvazo M."/>
            <person name="Haas B.J."/>
            <person name="Pertea M."/>
            <person name="Feldblyum T.V."/>
            <person name="Utterback T.R."/>
            <person name="Shu C.L."/>
            <person name="Osoegawa K."/>
            <person name="de Jong P.J."/>
            <person name="Hrdy I."/>
            <person name="Horvathova L."/>
            <person name="Zubacova Z."/>
            <person name="Dolezal P."/>
            <person name="Malik S.B."/>
            <person name="Logsdon J.M. Jr."/>
            <person name="Henze K."/>
            <person name="Gupta A."/>
            <person name="Wang C.C."/>
            <person name="Dunne R.L."/>
            <person name="Upcroft J.A."/>
            <person name="Upcroft P."/>
            <person name="White O."/>
            <person name="Salzberg S.L."/>
            <person name="Tang P."/>
            <person name="Chiu C.-H."/>
            <person name="Lee Y.-S."/>
            <person name="Embley T.M."/>
            <person name="Coombs G.H."/>
            <person name="Mottram J.C."/>
            <person name="Tachezy J."/>
            <person name="Fraser-Liggett C.M."/>
            <person name="Johnson P.J."/>
        </authorList>
    </citation>
    <scope>NUCLEOTIDE SEQUENCE [LARGE SCALE GENOMIC DNA]</scope>
    <source>
        <strain evidence="1">G3</strain>
    </source>
</reference>
<dbReference type="EMBL" id="DS115994">
    <property type="protein sequence ID" value="EAX83347.1"/>
    <property type="molecule type" value="Genomic_DNA"/>
</dbReference>
<dbReference type="AlphaFoldDB" id="A2GHM3"/>
<reference evidence="1" key="1">
    <citation type="submission" date="2006-10" db="EMBL/GenBank/DDBJ databases">
        <authorList>
            <person name="Amadeo P."/>
            <person name="Zhao Q."/>
            <person name="Wortman J."/>
            <person name="Fraser-Liggett C."/>
            <person name="Carlton J."/>
        </authorList>
    </citation>
    <scope>NUCLEOTIDE SEQUENCE</scope>
    <source>
        <strain evidence="1">G3</strain>
    </source>
</reference>
<dbReference type="Proteomes" id="UP000001542">
    <property type="component" value="Unassembled WGS sequence"/>
</dbReference>
<dbReference type="VEuPathDB" id="TrichDB:TVAG_334630"/>
<sequence>MYTNFLPVLPLLPASSLHFAIVAASAFCGARMHLPRHIIASACCSAPDSQQTLAMRNNVRQKGDETKVADKLRGKFGHRHL</sequence>
<organism evidence="1 2">
    <name type="scientific">Trichomonas vaginalis (strain ATCC PRA-98 / G3)</name>
    <dbReference type="NCBI Taxonomy" id="412133"/>
    <lineage>
        <taxon>Eukaryota</taxon>
        <taxon>Metamonada</taxon>
        <taxon>Parabasalia</taxon>
        <taxon>Trichomonadida</taxon>
        <taxon>Trichomonadidae</taxon>
        <taxon>Trichomonas</taxon>
    </lineage>
</organism>
<accession>A2GHM3</accession>
<dbReference type="InParanoid" id="A2GHM3"/>
<evidence type="ECO:0000313" key="1">
    <source>
        <dbReference type="EMBL" id="EAX83347.1"/>
    </source>
</evidence>
<name>A2GHM3_TRIV3</name>